<dbReference type="AlphaFoldDB" id="M2RFG0"/>
<evidence type="ECO:0000313" key="1">
    <source>
        <dbReference type="EMBL" id="EMD37546.1"/>
    </source>
</evidence>
<accession>M2RFG0</accession>
<dbReference type="EMBL" id="KB445796">
    <property type="protein sequence ID" value="EMD37546.1"/>
    <property type="molecule type" value="Genomic_DNA"/>
</dbReference>
<keyword evidence="2" id="KW-1185">Reference proteome</keyword>
<dbReference type="OrthoDB" id="2676448at2759"/>
<feature type="non-terminal residue" evidence="1">
    <location>
        <position position="1"/>
    </location>
</feature>
<name>M2RFG0_CERS8</name>
<organism evidence="1 2">
    <name type="scientific">Ceriporiopsis subvermispora (strain B)</name>
    <name type="common">White-rot fungus</name>
    <name type="synonym">Gelatoporia subvermispora</name>
    <dbReference type="NCBI Taxonomy" id="914234"/>
    <lineage>
        <taxon>Eukaryota</taxon>
        <taxon>Fungi</taxon>
        <taxon>Dikarya</taxon>
        <taxon>Basidiomycota</taxon>
        <taxon>Agaricomycotina</taxon>
        <taxon>Agaricomycetes</taxon>
        <taxon>Polyporales</taxon>
        <taxon>Gelatoporiaceae</taxon>
        <taxon>Gelatoporia</taxon>
    </lineage>
</organism>
<proteinExistence type="predicted"/>
<gene>
    <name evidence="1" type="ORF">CERSUDRAFT_35523</name>
</gene>
<dbReference type="Proteomes" id="UP000016930">
    <property type="component" value="Unassembled WGS sequence"/>
</dbReference>
<dbReference type="HOGENOM" id="CLU_013084_0_1_1"/>
<reference evidence="1 2" key="1">
    <citation type="journal article" date="2012" name="Proc. Natl. Acad. Sci. U.S.A.">
        <title>Comparative genomics of Ceriporiopsis subvermispora and Phanerochaete chrysosporium provide insight into selective ligninolysis.</title>
        <authorList>
            <person name="Fernandez-Fueyo E."/>
            <person name="Ruiz-Duenas F.J."/>
            <person name="Ferreira P."/>
            <person name="Floudas D."/>
            <person name="Hibbett D.S."/>
            <person name="Canessa P."/>
            <person name="Larrondo L.F."/>
            <person name="James T.Y."/>
            <person name="Seelenfreund D."/>
            <person name="Lobos S."/>
            <person name="Polanco R."/>
            <person name="Tello M."/>
            <person name="Honda Y."/>
            <person name="Watanabe T."/>
            <person name="Watanabe T."/>
            <person name="Ryu J.S."/>
            <person name="Kubicek C.P."/>
            <person name="Schmoll M."/>
            <person name="Gaskell J."/>
            <person name="Hammel K.E."/>
            <person name="St John F.J."/>
            <person name="Vanden Wymelenberg A."/>
            <person name="Sabat G."/>
            <person name="Splinter BonDurant S."/>
            <person name="Syed K."/>
            <person name="Yadav J.S."/>
            <person name="Doddapaneni H."/>
            <person name="Subramanian V."/>
            <person name="Lavin J.L."/>
            <person name="Oguiza J.A."/>
            <person name="Perez G."/>
            <person name="Pisabarro A.G."/>
            <person name="Ramirez L."/>
            <person name="Santoyo F."/>
            <person name="Master E."/>
            <person name="Coutinho P.M."/>
            <person name="Henrissat B."/>
            <person name="Lombard V."/>
            <person name="Magnuson J.K."/>
            <person name="Kuees U."/>
            <person name="Hori C."/>
            <person name="Igarashi K."/>
            <person name="Samejima M."/>
            <person name="Held B.W."/>
            <person name="Barry K.W."/>
            <person name="LaButti K.M."/>
            <person name="Lapidus A."/>
            <person name="Lindquist E.A."/>
            <person name="Lucas S.M."/>
            <person name="Riley R."/>
            <person name="Salamov A.A."/>
            <person name="Hoffmeister D."/>
            <person name="Schwenk D."/>
            <person name="Hadar Y."/>
            <person name="Yarden O."/>
            <person name="de Vries R.P."/>
            <person name="Wiebenga A."/>
            <person name="Stenlid J."/>
            <person name="Eastwood D."/>
            <person name="Grigoriev I.V."/>
            <person name="Berka R.M."/>
            <person name="Blanchette R.A."/>
            <person name="Kersten P."/>
            <person name="Martinez A.T."/>
            <person name="Vicuna R."/>
            <person name="Cullen D."/>
        </authorList>
    </citation>
    <scope>NUCLEOTIDE SEQUENCE [LARGE SCALE GENOMIC DNA]</scope>
    <source>
        <strain evidence="1 2">B</strain>
    </source>
</reference>
<feature type="non-terminal residue" evidence="1">
    <location>
        <position position="195"/>
    </location>
</feature>
<sequence length="195" mass="22620">TMVQVNRRQYNKALDELERLVVQRLFELTKLGMSGIGYKLREKIGKALKARAETIKKALKEYNVRAAKLQPPREPLTWNSIVELVNLADFDLLRESREDIRSKVWAQPANRKAMNLHFNVKRAKEEIDRVNVGIQRLFTAILDEHADFHRAIKVAEQADPVLAHELKQRWRLRDSINADIAARLWQTSQLQGFSG</sequence>
<dbReference type="STRING" id="914234.M2RFG0"/>
<evidence type="ECO:0000313" key="2">
    <source>
        <dbReference type="Proteomes" id="UP000016930"/>
    </source>
</evidence>
<protein>
    <submittedName>
        <fullName evidence="1">Uncharacterized protein</fullName>
    </submittedName>
</protein>